<accession>A0A0B2PJ81</accession>
<name>A0A0B2PJ81_GLYSO</name>
<evidence type="ECO:0000256" key="1">
    <source>
        <dbReference type="ARBA" id="ARBA00009624"/>
    </source>
</evidence>
<sequence length="313" mass="33689">MSGKGPGFFSEIGKRGRDILTKDYNSDQRFTISSSTNSGLDLKSTLVKSRGLSSGDVAAEFKYKNKAVNVKVDTESNVLTTFTVSDVVPSAKTIASIRLPDYSSGKVEVQYLHEHVAFTLGVGLDRSPVIDFSGTMGTPSIAFGAETSYSTSVGKFMKYNAGLCLKMPSSNASVIFIVFGAQTSFSTSIGKFTKYKVGLCSKKPSSNASVILGDKGDSMKVSYLHQLERLNGGVVVGEISRRFSTNENTLTVGCSYVVDSQTVLKAKLNNHGNLGALLQHELTRKSFLTISSAFETKDLDKSPKFGFTLLLKP</sequence>
<evidence type="ECO:0000313" key="2">
    <source>
        <dbReference type="EMBL" id="KHN07668.1"/>
    </source>
</evidence>
<dbReference type="GO" id="GO:0005741">
    <property type="term" value="C:mitochondrial outer membrane"/>
    <property type="evidence" value="ECO:0007669"/>
    <property type="project" value="InterPro"/>
</dbReference>
<dbReference type="EMBL" id="KN666851">
    <property type="protein sequence ID" value="KHN07668.1"/>
    <property type="molecule type" value="Genomic_DNA"/>
</dbReference>
<dbReference type="Pfam" id="PF01459">
    <property type="entry name" value="Porin_3"/>
    <property type="match status" value="2"/>
</dbReference>
<comment type="similarity">
    <text evidence="1">Belongs to the eukaryotic mitochondrial porin (TC 1.B.8.1) family.</text>
</comment>
<dbReference type="Gene3D" id="2.40.160.10">
    <property type="entry name" value="Porin"/>
    <property type="match status" value="2"/>
</dbReference>
<dbReference type="InterPro" id="IPR001925">
    <property type="entry name" value="Porin_Euk"/>
</dbReference>
<dbReference type="CDD" id="cd07306">
    <property type="entry name" value="Porin3_VDAC"/>
    <property type="match status" value="1"/>
</dbReference>
<dbReference type="GO" id="GO:0008308">
    <property type="term" value="F:voltage-gated monoatomic anion channel activity"/>
    <property type="evidence" value="ECO:0007669"/>
    <property type="project" value="InterPro"/>
</dbReference>
<dbReference type="PANTHER" id="PTHR11743">
    <property type="entry name" value="VOLTAGE-DEPENDENT ANION-SELECTIVE CHANNEL"/>
    <property type="match status" value="1"/>
</dbReference>
<dbReference type="PROSITE" id="PS00558">
    <property type="entry name" value="EUKARYOTIC_PORIN"/>
    <property type="match status" value="1"/>
</dbReference>
<gene>
    <name evidence="2" type="ORF">glysoja_043851</name>
</gene>
<proteinExistence type="inferred from homology"/>
<reference evidence="2" key="1">
    <citation type="submission" date="2014-07" db="EMBL/GenBank/DDBJ databases">
        <title>Identification of a novel salt tolerance gene in wild soybean by whole-genome sequencing.</title>
        <authorList>
            <person name="Lam H.-M."/>
            <person name="Qi X."/>
            <person name="Li M.-W."/>
            <person name="Liu X."/>
            <person name="Xie M."/>
            <person name="Ni M."/>
            <person name="Xu X."/>
        </authorList>
    </citation>
    <scope>NUCLEOTIDE SEQUENCE [LARGE SCALE GENOMIC DNA]</scope>
    <source>
        <tissue evidence="2">Root</tissue>
    </source>
</reference>
<organism evidence="2">
    <name type="scientific">Glycine soja</name>
    <name type="common">Wild soybean</name>
    <dbReference type="NCBI Taxonomy" id="3848"/>
    <lineage>
        <taxon>Eukaryota</taxon>
        <taxon>Viridiplantae</taxon>
        <taxon>Streptophyta</taxon>
        <taxon>Embryophyta</taxon>
        <taxon>Tracheophyta</taxon>
        <taxon>Spermatophyta</taxon>
        <taxon>Magnoliopsida</taxon>
        <taxon>eudicotyledons</taxon>
        <taxon>Gunneridae</taxon>
        <taxon>Pentapetalae</taxon>
        <taxon>rosids</taxon>
        <taxon>fabids</taxon>
        <taxon>Fabales</taxon>
        <taxon>Fabaceae</taxon>
        <taxon>Papilionoideae</taxon>
        <taxon>50 kb inversion clade</taxon>
        <taxon>NPAAA clade</taxon>
        <taxon>indigoferoid/millettioid clade</taxon>
        <taxon>Phaseoleae</taxon>
        <taxon>Glycine</taxon>
        <taxon>Glycine subgen. Soja</taxon>
    </lineage>
</organism>
<dbReference type="InterPro" id="IPR027246">
    <property type="entry name" value="Porin_Euk/Tom40"/>
</dbReference>
<dbReference type="AlphaFoldDB" id="A0A0B2PJ81"/>
<dbReference type="Proteomes" id="UP000053555">
    <property type="component" value="Unassembled WGS sequence"/>
</dbReference>
<dbReference type="InterPro" id="IPR023614">
    <property type="entry name" value="Porin_dom_sf"/>
</dbReference>
<dbReference type="PANTHER" id="PTHR11743:SF61">
    <property type="entry name" value="MITOCHONDRIAL OUTER MEMBRANE PROTEIN PORIN 2-LIKE"/>
    <property type="match status" value="1"/>
</dbReference>
<protein>
    <submittedName>
        <fullName evidence="2">Mitochondrial outer membrane protein porin 2</fullName>
    </submittedName>
</protein>